<protein>
    <submittedName>
        <fullName evidence="2">Uncharacterized protein</fullName>
    </submittedName>
</protein>
<feature type="region of interest" description="Disordered" evidence="1">
    <location>
        <begin position="40"/>
        <end position="220"/>
    </location>
</feature>
<evidence type="ECO:0000313" key="2">
    <source>
        <dbReference type="EMBL" id="KAB8212731.1"/>
    </source>
</evidence>
<feature type="compositionally biased region" description="Basic and acidic residues" evidence="1">
    <location>
        <begin position="95"/>
        <end position="109"/>
    </location>
</feature>
<reference evidence="2 3" key="1">
    <citation type="submission" date="2019-04" db="EMBL/GenBank/DDBJ databases">
        <title>Fungal friends and foes A comparative genomics study of 23 Aspergillus species from section Flavi.</title>
        <authorList>
            <consortium name="DOE Joint Genome Institute"/>
            <person name="Kjaerbolling I."/>
            <person name="Vesth T.C."/>
            <person name="Frisvad J.C."/>
            <person name="Nybo J.L."/>
            <person name="Theobald S."/>
            <person name="Kildgaard S."/>
            <person name="Petersen T.I."/>
            <person name="Kuo A."/>
            <person name="Sato A."/>
            <person name="Lyhne E.K."/>
            <person name="Kogle M.E."/>
            <person name="Wiebenga A."/>
            <person name="Kun R.S."/>
            <person name="Lubbers R.J."/>
            <person name="Makela M.R."/>
            <person name="Barry K."/>
            <person name="Chovatia M."/>
            <person name="Clum A."/>
            <person name="Daum C."/>
            <person name="Haridas S."/>
            <person name="He G."/>
            <person name="LaButti K."/>
            <person name="Lipzen A."/>
            <person name="Mondo S."/>
            <person name="Pangilinan J."/>
            <person name="Riley R."/>
            <person name="Salamov A."/>
            <person name="Simmons B.A."/>
            <person name="Magnuson J.K."/>
            <person name="Henrissat B."/>
            <person name="Mortensen U.H."/>
            <person name="Larsen T.O."/>
            <person name="De vries R.P."/>
            <person name="Grigoriev I.V."/>
            <person name="Machida M."/>
            <person name="Baker S.E."/>
            <person name="Andersen M.R."/>
        </authorList>
    </citation>
    <scope>NUCLEOTIDE SEQUENCE [LARGE SCALE GENOMIC DNA]</scope>
    <source>
        <strain evidence="2 3">CBS 126849</strain>
    </source>
</reference>
<name>A0A5N6E599_9EURO</name>
<sequence>MDYILGDLYDHSEPVAAHSFYSEKTYDTYYTAASPVELPVTDQSQASNRISAPDQRSAGEGGSLKDLTDEAKQHTFCEQPVQPPDSTENPASELTKFDSVQRKHTERLSENIFGPIETEDLTNSGHEQGHEPEEGSAEEPISYNSVAPAEPNGQDLPASPTIPESPRSQENCIVKPGELAPQEAGQSGSLKSRNSTRGTSPTKPLTLASITRGSGSIDRR</sequence>
<feature type="compositionally biased region" description="Basic and acidic residues" evidence="1">
    <location>
        <begin position="66"/>
        <end position="75"/>
    </location>
</feature>
<evidence type="ECO:0000313" key="3">
    <source>
        <dbReference type="Proteomes" id="UP000326799"/>
    </source>
</evidence>
<organism evidence="2 3">
    <name type="scientific">Aspergillus novoparasiticus</name>
    <dbReference type="NCBI Taxonomy" id="986946"/>
    <lineage>
        <taxon>Eukaryota</taxon>
        <taxon>Fungi</taxon>
        <taxon>Dikarya</taxon>
        <taxon>Ascomycota</taxon>
        <taxon>Pezizomycotina</taxon>
        <taxon>Eurotiomycetes</taxon>
        <taxon>Eurotiomycetidae</taxon>
        <taxon>Eurotiales</taxon>
        <taxon>Aspergillaceae</taxon>
        <taxon>Aspergillus</taxon>
        <taxon>Aspergillus subgen. Circumdati</taxon>
    </lineage>
</organism>
<accession>A0A5N6E599</accession>
<feature type="compositionally biased region" description="Polar residues" evidence="1">
    <location>
        <begin position="41"/>
        <end position="50"/>
    </location>
</feature>
<dbReference type="AlphaFoldDB" id="A0A5N6E599"/>
<feature type="compositionally biased region" description="Polar residues" evidence="1">
    <location>
        <begin position="184"/>
        <end position="214"/>
    </location>
</feature>
<keyword evidence="3" id="KW-1185">Reference proteome</keyword>
<gene>
    <name evidence="2" type="ORF">BDV33DRAFT_210948</name>
</gene>
<evidence type="ECO:0000256" key="1">
    <source>
        <dbReference type="SAM" id="MobiDB-lite"/>
    </source>
</evidence>
<dbReference type="EMBL" id="ML733954">
    <property type="protein sequence ID" value="KAB8212731.1"/>
    <property type="molecule type" value="Genomic_DNA"/>
</dbReference>
<proteinExistence type="predicted"/>
<dbReference type="Proteomes" id="UP000326799">
    <property type="component" value="Unassembled WGS sequence"/>
</dbReference>